<evidence type="ECO:0000313" key="2">
    <source>
        <dbReference type="Proteomes" id="UP000054549"/>
    </source>
</evidence>
<reference evidence="1 2" key="1">
    <citation type="submission" date="2014-04" db="EMBL/GenBank/DDBJ databases">
        <title>Evolutionary Origins and Diversification of the Mycorrhizal Mutualists.</title>
        <authorList>
            <consortium name="DOE Joint Genome Institute"/>
            <consortium name="Mycorrhizal Genomics Consortium"/>
            <person name="Kohler A."/>
            <person name="Kuo A."/>
            <person name="Nagy L.G."/>
            <person name="Floudas D."/>
            <person name="Copeland A."/>
            <person name="Barry K.W."/>
            <person name="Cichocki N."/>
            <person name="Veneault-Fourrey C."/>
            <person name="LaButti K."/>
            <person name="Lindquist E.A."/>
            <person name="Lipzen A."/>
            <person name="Lundell T."/>
            <person name="Morin E."/>
            <person name="Murat C."/>
            <person name="Riley R."/>
            <person name="Ohm R."/>
            <person name="Sun H."/>
            <person name="Tunlid A."/>
            <person name="Henrissat B."/>
            <person name="Grigoriev I.V."/>
            <person name="Hibbett D.S."/>
            <person name="Martin F."/>
        </authorList>
    </citation>
    <scope>NUCLEOTIDE SEQUENCE [LARGE SCALE GENOMIC DNA]</scope>
    <source>
        <strain evidence="1 2">Koide BX008</strain>
    </source>
</reference>
<dbReference type="InParanoid" id="A0A0C2TGM3"/>
<dbReference type="EMBL" id="KN818238">
    <property type="protein sequence ID" value="KIL66029.1"/>
    <property type="molecule type" value="Genomic_DNA"/>
</dbReference>
<proteinExistence type="predicted"/>
<gene>
    <name evidence="1" type="ORF">M378DRAFT_426113</name>
</gene>
<organism evidence="1 2">
    <name type="scientific">Amanita muscaria (strain Koide BX008)</name>
    <dbReference type="NCBI Taxonomy" id="946122"/>
    <lineage>
        <taxon>Eukaryota</taxon>
        <taxon>Fungi</taxon>
        <taxon>Dikarya</taxon>
        <taxon>Basidiomycota</taxon>
        <taxon>Agaricomycotina</taxon>
        <taxon>Agaricomycetes</taxon>
        <taxon>Agaricomycetidae</taxon>
        <taxon>Agaricales</taxon>
        <taxon>Pluteineae</taxon>
        <taxon>Amanitaceae</taxon>
        <taxon>Amanita</taxon>
    </lineage>
</organism>
<protein>
    <submittedName>
        <fullName evidence="1">Uncharacterized protein</fullName>
    </submittedName>
</protein>
<keyword evidence="2" id="KW-1185">Reference proteome</keyword>
<dbReference type="AlphaFoldDB" id="A0A0C2TGM3"/>
<dbReference type="Proteomes" id="UP000054549">
    <property type="component" value="Unassembled WGS sequence"/>
</dbReference>
<sequence>MVQLPRSWSSGRLLKMPSRQQSAEFKSCVRSAEVYRRLQSMALNQLLSWTRLSCCLTRVQM</sequence>
<dbReference type="HOGENOM" id="CLU_2922127_0_0_1"/>
<evidence type="ECO:0000313" key="1">
    <source>
        <dbReference type="EMBL" id="KIL66029.1"/>
    </source>
</evidence>
<accession>A0A0C2TGM3</accession>
<name>A0A0C2TGM3_AMAMK</name>